<dbReference type="GO" id="GO:0051607">
    <property type="term" value="P:defense response to virus"/>
    <property type="evidence" value="ECO:0007669"/>
    <property type="project" value="UniProtKB-KW"/>
</dbReference>
<dbReference type="AlphaFoldDB" id="A0ABD8B2H5"/>
<dbReference type="NCBIfam" id="TIGR01898">
    <property type="entry name" value="cas_TM1791_cmr6"/>
    <property type="match status" value="1"/>
</dbReference>
<gene>
    <name evidence="3" type="primary">cmr6</name>
    <name evidence="3" type="ORF">V6668_30715</name>
</gene>
<evidence type="ECO:0000259" key="2">
    <source>
        <dbReference type="Pfam" id="PF03787"/>
    </source>
</evidence>
<dbReference type="PANTHER" id="PTHR39965:SF1">
    <property type="entry name" value="CRISPR SYSTEM CMR SUBUNIT CMR6"/>
    <property type="match status" value="1"/>
</dbReference>
<dbReference type="PANTHER" id="PTHR39965">
    <property type="entry name" value="CRISPR SYSTEM CMR SUBUNIT CMR6"/>
    <property type="match status" value="1"/>
</dbReference>
<evidence type="ECO:0000256" key="1">
    <source>
        <dbReference type="ARBA" id="ARBA00023118"/>
    </source>
</evidence>
<evidence type="ECO:0000313" key="3">
    <source>
        <dbReference type="EMBL" id="WWP24033.1"/>
    </source>
</evidence>
<feature type="domain" description="CRISPR type III-associated protein" evidence="2">
    <location>
        <begin position="78"/>
        <end position="259"/>
    </location>
</feature>
<dbReference type="InterPro" id="IPR010172">
    <property type="entry name" value="CRISPR-assoc_prot_TM1791"/>
</dbReference>
<keyword evidence="3" id="KW-0614">Plasmid</keyword>
<keyword evidence="1" id="KW-0051">Antiviral defense</keyword>
<reference evidence="3 4" key="1">
    <citation type="submission" date="2024-02" db="EMBL/GenBank/DDBJ databases">
        <title>Complete sequences of two Paenibacillus sp. strains and one Lysinibacillus strain isolated from the environment on STAA medium highlight biotechnological potential.</title>
        <authorList>
            <person name="Attere S.A."/>
            <person name="Piche L.C."/>
            <person name="Intertaglia L."/>
            <person name="Lami R."/>
            <person name="Charette S.J."/>
            <person name="Vincent A.T."/>
        </authorList>
    </citation>
    <scope>NUCLEOTIDE SEQUENCE [LARGE SCALE GENOMIC DNA]</scope>
    <source>
        <strain evidence="3 4">Y5S-7</strain>
        <plasmid evidence="3 4">pY5S7-1</plasmid>
    </source>
</reference>
<proteinExistence type="predicted"/>
<evidence type="ECO:0000313" key="4">
    <source>
        <dbReference type="Proteomes" id="UP001364764"/>
    </source>
</evidence>
<sequence>MNVHLALTKSHWAISNDGCSIEHIIKKRQDKQQLYHNVIDKYRTEWKNGRNDWYKACYERYYSDNNFDSCPTLQFLVESKTPLVIGHGGTSVLETSLTLHRIYGVPYLPATSLKGLAAHYAHNILGETHSALRREGEDYKVLFGTQQSAGFIQFHDALVTPDTAQEALKLDVFTPHHQDYNGIVIAEVQFNKTYPAPRDDDSPVPIPFLTANGQFQIALACEGETELANEWLSLAKDILSKALANEGIGAKTNVGYGRMV</sequence>
<dbReference type="EMBL" id="CP145893">
    <property type="protein sequence ID" value="WWP24033.1"/>
    <property type="molecule type" value="Genomic_DNA"/>
</dbReference>
<dbReference type="Proteomes" id="UP001364764">
    <property type="component" value="Plasmid pY5S7-1"/>
</dbReference>
<protein>
    <submittedName>
        <fullName evidence="3">Type III-B CRISPR module RAMP protein Cmr6</fullName>
    </submittedName>
</protein>
<dbReference type="InterPro" id="IPR005537">
    <property type="entry name" value="RAMP_III_fam"/>
</dbReference>
<dbReference type="Pfam" id="PF03787">
    <property type="entry name" value="RAMPs"/>
    <property type="match status" value="1"/>
</dbReference>
<dbReference type="RefSeq" id="WP_338709154.1">
    <property type="nucleotide sequence ID" value="NZ_CP145893.1"/>
</dbReference>
<accession>A0ABD8B2H5</accession>
<dbReference type="GeneID" id="93479942"/>
<organism evidence="3 4">
    <name type="scientific">Paenibacillus amylolyticus</name>
    <dbReference type="NCBI Taxonomy" id="1451"/>
    <lineage>
        <taxon>Bacteria</taxon>
        <taxon>Bacillati</taxon>
        <taxon>Bacillota</taxon>
        <taxon>Bacilli</taxon>
        <taxon>Bacillales</taxon>
        <taxon>Paenibacillaceae</taxon>
        <taxon>Paenibacillus</taxon>
    </lineage>
</organism>
<name>A0ABD8B2H5_PAEAM</name>
<geneLocation type="plasmid" evidence="3 4">
    <name>pY5S7-1</name>
</geneLocation>